<dbReference type="SUPFAM" id="SSF52016">
    <property type="entry name" value="LeuD/IlvD-like"/>
    <property type="match status" value="1"/>
</dbReference>
<keyword evidence="7 10" id="KW-0028">Amino-acid biosynthesis</keyword>
<dbReference type="InterPro" id="IPR000573">
    <property type="entry name" value="AconitaseA/IPMdHydase_ssu_swvl"/>
</dbReference>
<evidence type="ECO:0000256" key="6">
    <source>
        <dbReference type="ARBA" id="ARBA00022430"/>
    </source>
</evidence>
<protein>
    <recommendedName>
        <fullName evidence="10">3-isopropylmalate dehydratase small subunit</fullName>
        <ecNumber evidence="10">4.2.1.33</ecNumber>
    </recommendedName>
    <alternativeName>
        <fullName evidence="10">Alpha-IPM isomerase</fullName>
        <shortName evidence="10">IPMI</shortName>
    </alternativeName>
    <alternativeName>
        <fullName evidence="10">Isopropylmalate isomerase</fullName>
    </alternativeName>
</protein>
<dbReference type="InterPro" id="IPR004431">
    <property type="entry name" value="3-IsopropMal_deHydase_ssu"/>
</dbReference>
<dbReference type="GO" id="GO:0009098">
    <property type="term" value="P:L-leucine biosynthetic process"/>
    <property type="evidence" value="ECO:0007669"/>
    <property type="project" value="UniProtKB-UniRule"/>
</dbReference>
<accession>A0A4S8ETX9</accession>
<proteinExistence type="inferred from homology"/>
<dbReference type="Pfam" id="PF00694">
    <property type="entry name" value="Aconitase_C"/>
    <property type="match status" value="1"/>
</dbReference>
<keyword evidence="13" id="KW-1185">Reference proteome</keyword>
<dbReference type="GO" id="GO:0003861">
    <property type="term" value="F:3-isopropylmalate dehydratase activity"/>
    <property type="evidence" value="ECO:0007669"/>
    <property type="project" value="UniProtKB-UniRule"/>
</dbReference>
<dbReference type="NCBIfam" id="TIGR00171">
    <property type="entry name" value="leuD"/>
    <property type="match status" value="1"/>
</dbReference>
<dbReference type="HAMAP" id="MF_01031">
    <property type="entry name" value="LeuD_type1"/>
    <property type="match status" value="1"/>
</dbReference>
<feature type="domain" description="Aconitase A/isopropylmalate dehydratase small subunit swivel" evidence="11">
    <location>
        <begin position="1"/>
        <end position="133"/>
    </location>
</feature>
<organism evidence="12 13">
    <name type="scientific">Lampropedia puyangensis</name>
    <dbReference type="NCBI Taxonomy" id="1330072"/>
    <lineage>
        <taxon>Bacteria</taxon>
        <taxon>Pseudomonadati</taxon>
        <taxon>Pseudomonadota</taxon>
        <taxon>Betaproteobacteria</taxon>
        <taxon>Burkholderiales</taxon>
        <taxon>Comamonadaceae</taxon>
        <taxon>Lampropedia</taxon>
    </lineage>
</organism>
<dbReference type="RefSeq" id="WP_136574618.1">
    <property type="nucleotide sequence ID" value="NZ_STFG01000024.1"/>
</dbReference>
<comment type="function">
    <text evidence="2 10">Catalyzes the isomerization between 2-isopropylmalate and 3-isopropylmalate, via the formation of 2-isopropylmaleate.</text>
</comment>
<dbReference type="EC" id="4.2.1.33" evidence="10"/>
<keyword evidence="8 10" id="KW-0456">Lyase</keyword>
<evidence type="ECO:0000256" key="10">
    <source>
        <dbReference type="HAMAP-Rule" id="MF_01031"/>
    </source>
</evidence>
<dbReference type="GO" id="GO:0009316">
    <property type="term" value="C:3-isopropylmalate dehydratase complex"/>
    <property type="evidence" value="ECO:0007669"/>
    <property type="project" value="InterPro"/>
</dbReference>
<evidence type="ECO:0000256" key="9">
    <source>
        <dbReference type="ARBA" id="ARBA00023304"/>
    </source>
</evidence>
<evidence type="ECO:0000256" key="1">
    <source>
        <dbReference type="ARBA" id="ARBA00000491"/>
    </source>
</evidence>
<dbReference type="FunFam" id="3.20.19.10:FF:000003">
    <property type="entry name" value="3-isopropylmalate dehydratase small subunit"/>
    <property type="match status" value="1"/>
</dbReference>
<comment type="caution">
    <text evidence="12">The sequence shown here is derived from an EMBL/GenBank/DDBJ whole genome shotgun (WGS) entry which is preliminary data.</text>
</comment>
<dbReference type="Proteomes" id="UP000308917">
    <property type="component" value="Unassembled WGS sequence"/>
</dbReference>
<dbReference type="InterPro" id="IPR015928">
    <property type="entry name" value="Aconitase/3IPM_dehydase_swvl"/>
</dbReference>
<evidence type="ECO:0000256" key="2">
    <source>
        <dbReference type="ARBA" id="ARBA00002695"/>
    </source>
</evidence>
<evidence type="ECO:0000256" key="5">
    <source>
        <dbReference type="ARBA" id="ARBA00011271"/>
    </source>
</evidence>
<gene>
    <name evidence="10 12" type="primary">leuD</name>
    <name evidence="12" type="ORF">E9531_15180</name>
</gene>
<dbReference type="NCBIfam" id="NF002458">
    <property type="entry name" value="PRK01641.1"/>
    <property type="match status" value="1"/>
</dbReference>
<reference evidence="12 13" key="1">
    <citation type="journal article" date="2015" name="Antonie Van Leeuwenhoek">
        <title>Lampropedia puyangensis sp. nov., isolated from symptomatic bark of Populus ? euramericana canker and emended description of Lampropedia hyalina (Ehrenberg 1832) Lee et al. 2004.</title>
        <authorList>
            <person name="Li Y."/>
            <person name="Wang T."/>
            <person name="Piao C.G."/>
            <person name="Wang L.F."/>
            <person name="Tian G.Z."/>
            <person name="Zhu T.H."/>
            <person name="Guo M.W."/>
        </authorList>
    </citation>
    <scope>NUCLEOTIDE SEQUENCE [LARGE SCALE GENOMIC DNA]</scope>
    <source>
        <strain evidence="12 13">2-bin</strain>
    </source>
</reference>
<dbReference type="OrthoDB" id="9777465at2"/>
<dbReference type="InterPro" id="IPR033940">
    <property type="entry name" value="IPMI_Swivel"/>
</dbReference>
<evidence type="ECO:0000313" key="12">
    <source>
        <dbReference type="EMBL" id="THT97956.1"/>
    </source>
</evidence>
<evidence type="ECO:0000313" key="13">
    <source>
        <dbReference type="Proteomes" id="UP000308917"/>
    </source>
</evidence>
<dbReference type="EMBL" id="STFG01000024">
    <property type="protein sequence ID" value="THT97956.1"/>
    <property type="molecule type" value="Genomic_DNA"/>
</dbReference>
<evidence type="ECO:0000256" key="4">
    <source>
        <dbReference type="ARBA" id="ARBA00009845"/>
    </source>
</evidence>
<dbReference type="AlphaFoldDB" id="A0A4S8ETX9"/>
<dbReference type="PANTHER" id="PTHR43345:SF5">
    <property type="entry name" value="3-ISOPROPYLMALATE DEHYDRATASE SMALL SUBUNIT"/>
    <property type="match status" value="1"/>
</dbReference>
<comment type="similarity">
    <text evidence="4 10">Belongs to the LeuD family. LeuD type 1 subfamily.</text>
</comment>
<keyword evidence="6 10" id="KW-0432">Leucine biosynthesis</keyword>
<comment type="pathway">
    <text evidence="3 10">Amino-acid biosynthesis; L-leucine biosynthesis; L-leucine from 3-methyl-2-oxobutanoate: step 2/4.</text>
</comment>
<name>A0A4S8ETX9_9BURK</name>
<keyword evidence="9 10" id="KW-0100">Branched-chain amino acid biosynthesis</keyword>
<dbReference type="Gene3D" id="3.20.19.10">
    <property type="entry name" value="Aconitase, domain 4"/>
    <property type="match status" value="1"/>
</dbReference>
<dbReference type="InterPro" id="IPR050075">
    <property type="entry name" value="LeuD"/>
</dbReference>
<comment type="subunit">
    <text evidence="5 10">Heterodimer of LeuC and LeuD.</text>
</comment>
<evidence type="ECO:0000256" key="7">
    <source>
        <dbReference type="ARBA" id="ARBA00022605"/>
    </source>
</evidence>
<evidence type="ECO:0000259" key="11">
    <source>
        <dbReference type="Pfam" id="PF00694"/>
    </source>
</evidence>
<evidence type="ECO:0000256" key="8">
    <source>
        <dbReference type="ARBA" id="ARBA00023239"/>
    </source>
</evidence>
<comment type="catalytic activity">
    <reaction evidence="1 10">
        <text>(2R,3S)-3-isopropylmalate = (2S)-2-isopropylmalate</text>
        <dbReference type="Rhea" id="RHEA:32287"/>
        <dbReference type="ChEBI" id="CHEBI:1178"/>
        <dbReference type="ChEBI" id="CHEBI:35121"/>
        <dbReference type="EC" id="4.2.1.33"/>
    </reaction>
</comment>
<dbReference type="CDD" id="cd01577">
    <property type="entry name" value="IPMI_Swivel"/>
    <property type="match status" value="1"/>
</dbReference>
<dbReference type="UniPathway" id="UPA00048">
    <property type="reaction ID" value="UER00071"/>
</dbReference>
<dbReference type="PANTHER" id="PTHR43345">
    <property type="entry name" value="3-ISOPROPYLMALATE DEHYDRATASE SMALL SUBUNIT 2-RELATED-RELATED"/>
    <property type="match status" value="1"/>
</dbReference>
<sequence>MQKFTVHKGLVAPLDRENVDTDAIIPKQFLKSIKRTGFGPNLFDEWRYLDQPGQPGVPESQRNPNPDFVLNQPRYKNASVLLTRQNFGCGSSREHAPWALDQYGFRAIIAPSYADIFFNNSFKNGLLPIVQPESVVDALFNEVYAFPGYELTIDLERQVIIRPGGEELPFDVIPFRKYCLINGFDDIGLTLRHSDKIKAFEASRLASKPWLAHTMAVEQAPQ</sequence>
<evidence type="ECO:0000256" key="3">
    <source>
        <dbReference type="ARBA" id="ARBA00004729"/>
    </source>
</evidence>